<sequence>MESSKYIGRVGALAVALGIGTALTTGTGLAWADESGGSSGSSSGSQSSSSSDSAGSGDTSGSKTSATSKSSSDDGDSGKDASSRKGPLSRLGERVRKETEKSVARAEKALERTQSRLEQTQTRINDRRAALEARIDKATSHVTEHAGEAATEALDAPRGPLGVRPRPEQPAPEQAPTPRKSNTEVAEPAVVTPAAVNTLPKLSAPERAKNVTLRLREVREEAGERGLAAISSVAESLTTARALTPAPVTAFAEAAAQPDVEAEAAEQPELSAPSVVSALLVAAGLSPLAAGTSPVAPGPSAALWAMAAWARRESERLVNPNGTALTSATDAESPAAATDFAPAAAVTAADTPAWQANPGLTEAPVISGTSILNDLGFITGPNTPANHWYVGGTDLGIMWVGGYEEDGTPIVYTLFGDTFDDPGMTTGWRNNVLLRSVDTDLSDGLSFRDALIHAGAGPGVPGTPTWYGLTGQRAGAAQIIYDPGYTGWFGTTYTMIPTSAIAVQDEHGNYTQYATVMSVRTWDNPGSWTTNYSAIAVSTDGGKTWTVDPDTVRGSGWLRANKTFEFGNQNFQQNALVQGPDDDPNSWTTPEQTEKYVYVYGTPSGRAGSAYLARVPESQLTDLDAYQYWAGENADGTGNWVTGDPSAATSVIGGGNSNYISFLPKDGFLGQLNKLFAGFLNGFIVGGLPTGGNVSEMSVQYNESLDKYVVTYTDGGNNVVMRVSDSPQGTWSNSHTLIRNQGLGQYTGMYAPMIHPLSGTAAAGEGNEQYLYYNVSFWNNYNVKFMESDLSGLTIT</sequence>
<dbReference type="Pfam" id="PF13810">
    <property type="entry name" value="DUF4185"/>
    <property type="match status" value="2"/>
</dbReference>
<feature type="compositionally biased region" description="Low complexity" evidence="1">
    <location>
        <begin position="40"/>
        <end position="70"/>
    </location>
</feature>
<organism evidence="3 4">
    <name type="scientific">[Mycobacterium] wendilense</name>
    <dbReference type="NCBI Taxonomy" id="3064284"/>
    <lineage>
        <taxon>Bacteria</taxon>
        <taxon>Bacillati</taxon>
        <taxon>Actinomycetota</taxon>
        <taxon>Actinomycetes</taxon>
        <taxon>Mycobacteriales</taxon>
        <taxon>Mycobacteriaceae</taxon>
        <taxon>Mycolicibacter</taxon>
    </lineage>
</organism>
<dbReference type="InterPro" id="IPR025442">
    <property type="entry name" value="DUF4185"/>
</dbReference>
<feature type="region of interest" description="Disordered" evidence="1">
    <location>
        <begin position="143"/>
        <end position="186"/>
    </location>
</feature>
<accession>A0ABM9MCP4</accession>
<evidence type="ECO:0000259" key="2">
    <source>
        <dbReference type="Pfam" id="PF13810"/>
    </source>
</evidence>
<reference evidence="3 4" key="1">
    <citation type="submission" date="2023-08" db="EMBL/GenBank/DDBJ databases">
        <authorList>
            <person name="Folkvardsen B D."/>
            <person name="Norman A."/>
        </authorList>
    </citation>
    <scope>NUCLEOTIDE SEQUENCE [LARGE SCALE GENOMIC DNA]</scope>
    <source>
        <strain evidence="3 4">Mu0050</strain>
    </source>
</reference>
<evidence type="ECO:0000313" key="4">
    <source>
        <dbReference type="Proteomes" id="UP001190466"/>
    </source>
</evidence>
<gene>
    <name evidence="3" type="ORF">MU0050_001856</name>
</gene>
<feature type="domain" description="DUF4185" evidence="2">
    <location>
        <begin position="380"/>
        <end position="655"/>
    </location>
</feature>
<feature type="region of interest" description="Disordered" evidence="1">
    <location>
        <begin position="29"/>
        <end position="125"/>
    </location>
</feature>
<name>A0ABM9MCP4_9MYCO</name>
<evidence type="ECO:0000256" key="1">
    <source>
        <dbReference type="SAM" id="MobiDB-lite"/>
    </source>
</evidence>
<feature type="domain" description="DUF4185" evidence="2">
    <location>
        <begin position="691"/>
        <end position="786"/>
    </location>
</feature>
<protein>
    <submittedName>
        <fullName evidence="3">DUF4185 domain-containing protein</fullName>
    </submittedName>
</protein>
<dbReference type="RefSeq" id="WP_316516178.1">
    <property type="nucleotide sequence ID" value="NZ_OY726395.1"/>
</dbReference>
<evidence type="ECO:0000313" key="3">
    <source>
        <dbReference type="EMBL" id="CAJ1582026.1"/>
    </source>
</evidence>
<proteinExistence type="predicted"/>
<keyword evidence="4" id="KW-1185">Reference proteome</keyword>
<feature type="compositionally biased region" description="Basic and acidic residues" evidence="1">
    <location>
        <begin position="91"/>
        <end position="115"/>
    </location>
</feature>
<dbReference type="EMBL" id="OY726395">
    <property type="protein sequence ID" value="CAJ1582026.1"/>
    <property type="molecule type" value="Genomic_DNA"/>
</dbReference>
<dbReference type="Proteomes" id="UP001190466">
    <property type="component" value="Chromosome"/>
</dbReference>